<dbReference type="Proteomes" id="UP000237105">
    <property type="component" value="Unassembled WGS sequence"/>
</dbReference>
<dbReference type="InterPro" id="IPR045262">
    <property type="entry name" value="STP/PLT_plant"/>
</dbReference>
<evidence type="ECO:0000256" key="4">
    <source>
        <dbReference type="ARBA" id="ARBA00022692"/>
    </source>
</evidence>
<comment type="caution">
    <text evidence="8">The sequence shown here is derived from an EMBL/GenBank/DDBJ whole genome shotgun (WGS) entry which is preliminary data.</text>
</comment>
<evidence type="ECO:0000256" key="2">
    <source>
        <dbReference type="ARBA" id="ARBA00010992"/>
    </source>
</evidence>
<comment type="subcellular location">
    <subcellularLocation>
        <location evidence="1">Membrane</location>
    </subcellularLocation>
</comment>
<evidence type="ECO:0000256" key="5">
    <source>
        <dbReference type="ARBA" id="ARBA00022989"/>
    </source>
</evidence>
<dbReference type="Gene3D" id="1.20.1250.20">
    <property type="entry name" value="MFS general substrate transporter like domains"/>
    <property type="match status" value="1"/>
</dbReference>
<accession>A0A2P5E068</accession>
<feature type="transmembrane region" description="Helical" evidence="7">
    <location>
        <begin position="24"/>
        <end position="48"/>
    </location>
</feature>
<evidence type="ECO:0000256" key="1">
    <source>
        <dbReference type="ARBA" id="ARBA00004370"/>
    </source>
</evidence>
<gene>
    <name evidence="8" type="ORF">PanWU01x14_014380</name>
</gene>
<keyword evidence="3" id="KW-0813">Transport</keyword>
<dbReference type="SUPFAM" id="SSF103473">
    <property type="entry name" value="MFS general substrate transporter"/>
    <property type="match status" value="1"/>
</dbReference>
<keyword evidence="4 7" id="KW-0812">Transmembrane</keyword>
<dbReference type="PANTHER" id="PTHR23500">
    <property type="entry name" value="SOLUTE CARRIER FAMILY 2, FACILITATED GLUCOSE TRANSPORTER"/>
    <property type="match status" value="1"/>
</dbReference>
<dbReference type="Pfam" id="PF00083">
    <property type="entry name" value="Sugar_tr"/>
    <property type="match status" value="1"/>
</dbReference>
<sequence length="51" mass="5423">MCAVITGIANVVASLVSIYSVDKWGWRALFLVGGAQMLFCQSVIAVILNHG</sequence>
<dbReference type="AlphaFoldDB" id="A0A2P5E068"/>
<protein>
    <submittedName>
        <fullName evidence="8">Major facilitator, sugar transporter-like</fullName>
    </submittedName>
</protein>
<evidence type="ECO:0000313" key="8">
    <source>
        <dbReference type="EMBL" id="PON78937.1"/>
    </source>
</evidence>
<keyword evidence="5 7" id="KW-1133">Transmembrane helix</keyword>
<dbReference type="STRING" id="3476.A0A2P5E068"/>
<dbReference type="EMBL" id="JXTB01000006">
    <property type="protein sequence ID" value="PON78937.1"/>
    <property type="molecule type" value="Genomic_DNA"/>
</dbReference>
<reference evidence="9" key="1">
    <citation type="submission" date="2016-06" db="EMBL/GenBank/DDBJ databases">
        <title>Parallel loss of symbiosis genes in relatives of nitrogen-fixing non-legume Parasponia.</title>
        <authorList>
            <person name="Van Velzen R."/>
            <person name="Holmer R."/>
            <person name="Bu F."/>
            <person name="Rutten L."/>
            <person name="Van Zeijl A."/>
            <person name="Liu W."/>
            <person name="Santuari L."/>
            <person name="Cao Q."/>
            <person name="Sharma T."/>
            <person name="Shen D."/>
            <person name="Roswanjaya Y."/>
            <person name="Wardhani T."/>
            <person name="Kalhor M.S."/>
            <person name="Jansen J."/>
            <person name="Van den Hoogen J."/>
            <person name="Gungor B."/>
            <person name="Hartog M."/>
            <person name="Hontelez J."/>
            <person name="Verver J."/>
            <person name="Yang W.-C."/>
            <person name="Schijlen E."/>
            <person name="Repin R."/>
            <person name="Schilthuizen M."/>
            <person name="Schranz E."/>
            <person name="Heidstra R."/>
            <person name="Miyata K."/>
            <person name="Fedorova E."/>
            <person name="Kohlen W."/>
            <person name="Bisseling T."/>
            <person name="Smit S."/>
            <person name="Geurts R."/>
        </authorList>
    </citation>
    <scope>NUCLEOTIDE SEQUENCE [LARGE SCALE GENOMIC DNA]</scope>
    <source>
        <strain evidence="9">cv. WU1-14</strain>
    </source>
</reference>
<dbReference type="InterPro" id="IPR036259">
    <property type="entry name" value="MFS_trans_sf"/>
</dbReference>
<organism evidence="8 9">
    <name type="scientific">Parasponia andersonii</name>
    <name type="common">Sponia andersonii</name>
    <dbReference type="NCBI Taxonomy" id="3476"/>
    <lineage>
        <taxon>Eukaryota</taxon>
        <taxon>Viridiplantae</taxon>
        <taxon>Streptophyta</taxon>
        <taxon>Embryophyta</taxon>
        <taxon>Tracheophyta</taxon>
        <taxon>Spermatophyta</taxon>
        <taxon>Magnoliopsida</taxon>
        <taxon>eudicotyledons</taxon>
        <taxon>Gunneridae</taxon>
        <taxon>Pentapetalae</taxon>
        <taxon>rosids</taxon>
        <taxon>fabids</taxon>
        <taxon>Rosales</taxon>
        <taxon>Cannabaceae</taxon>
        <taxon>Parasponia</taxon>
    </lineage>
</organism>
<dbReference type="InterPro" id="IPR005828">
    <property type="entry name" value="MFS_sugar_transport-like"/>
</dbReference>
<keyword evidence="9" id="KW-1185">Reference proteome</keyword>
<dbReference type="PANTHER" id="PTHR23500:SF574">
    <property type="entry name" value="SUGAR TRANSPORT PROTEIN 1"/>
    <property type="match status" value="1"/>
</dbReference>
<dbReference type="OrthoDB" id="5296287at2759"/>
<evidence type="ECO:0000313" key="9">
    <source>
        <dbReference type="Proteomes" id="UP000237105"/>
    </source>
</evidence>
<proteinExistence type="inferred from homology"/>
<name>A0A2P5E068_PARAD</name>
<keyword evidence="8" id="KW-0762">Sugar transport</keyword>
<dbReference type="GO" id="GO:0015144">
    <property type="term" value="F:carbohydrate transmembrane transporter activity"/>
    <property type="evidence" value="ECO:0007669"/>
    <property type="project" value="InterPro"/>
</dbReference>
<evidence type="ECO:0000256" key="7">
    <source>
        <dbReference type="SAM" id="Phobius"/>
    </source>
</evidence>
<dbReference type="GO" id="GO:0016020">
    <property type="term" value="C:membrane"/>
    <property type="evidence" value="ECO:0007669"/>
    <property type="project" value="UniProtKB-SubCell"/>
</dbReference>
<evidence type="ECO:0000256" key="6">
    <source>
        <dbReference type="ARBA" id="ARBA00023136"/>
    </source>
</evidence>
<keyword evidence="6 7" id="KW-0472">Membrane</keyword>
<feature type="non-terminal residue" evidence="8">
    <location>
        <position position="51"/>
    </location>
</feature>
<evidence type="ECO:0000256" key="3">
    <source>
        <dbReference type="ARBA" id="ARBA00022448"/>
    </source>
</evidence>
<comment type="similarity">
    <text evidence="2">Belongs to the major facilitator superfamily. Sugar transporter (TC 2.A.1.1) family.</text>
</comment>